<keyword evidence="4 7" id="KW-0067">ATP-binding</keyword>
<dbReference type="GO" id="GO:0006310">
    <property type="term" value="P:DNA recombination"/>
    <property type="evidence" value="ECO:0007669"/>
    <property type="project" value="UniProtKB-UniRule"/>
</dbReference>
<dbReference type="InterPro" id="IPR023400">
    <property type="entry name" value="RecA_C_sf"/>
</dbReference>
<dbReference type="GO" id="GO:0005829">
    <property type="term" value="C:cytosol"/>
    <property type="evidence" value="ECO:0007669"/>
    <property type="project" value="TreeGrafter"/>
</dbReference>
<dbReference type="InterPro" id="IPR027417">
    <property type="entry name" value="P-loop_NTPase"/>
</dbReference>
<dbReference type="InterPro" id="IPR003593">
    <property type="entry name" value="AAA+_ATPase"/>
</dbReference>
<keyword evidence="7 8" id="KW-0742">SOS response</keyword>
<evidence type="ECO:0000256" key="3">
    <source>
        <dbReference type="ARBA" id="ARBA00022741"/>
    </source>
</evidence>
<dbReference type="GO" id="GO:0006281">
    <property type="term" value="P:DNA repair"/>
    <property type="evidence" value="ECO:0007669"/>
    <property type="project" value="UniProtKB-UniRule"/>
</dbReference>
<dbReference type="GO" id="GO:0005524">
    <property type="term" value="F:ATP binding"/>
    <property type="evidence" value="ECO:0007669"/>
    <property type="project" value="UniProtKB-UniRule"/>
</dbReference>
<name>A0A249SMX8_9MOLU</name>
<evidence type="ECO:0000256" key="4">
    <source>
        <dbReference type="ARBA" id="ARBA00022840"/>
    </source>
</evidence>
<dbReference type="PROSITE" id="PS50163">
    <property type="entry name" value="RECA_3"/>
    <property type="match status" value="1"/>
</dbReference>
<evidence type="ECO:0000256" key="1">
    <source>
        <dbReference type="ARBA" id="ARBA00009391"/>
    </source>
</evidence>
<evidence type="ECO:0000256" key="2">
    <source>
        <dbReference type="ARBA" id="ARBA00015553"/>
    </source>
</evidence>
<reference evidence="12 13" key="1">
    <citation type="submission" date="2017-08" db="EMBL/GenBank/DDBJ databases">
        <title>Complete Genome Sequence of Mesoplasma chauliocola.</title>
        <authorList>
            <person name="Knight T.F.Jr."/>
            <person name="Citino T."/>
        </authorList>
    </citation>
    <scope>NUCLEOTIDE SEQUENCE [LARGE SCALE GENOMIC DNA]</scope>
    <source>
        <strain evidence="12 13">CHPA-2</strain>
    </source>
</reference>
<dbReference type="InterPro" id="IPR049261">
    <property type="entry name" value="RecA-like_C"/>
</dbReference>
<evidence type="ECO:0000256" key="6">
    <source>
        <dbReference type="ARBA" id="ARBA00023172"/>
    </source>
</evidence>
<keyword evidence="13" id="KW-1185">Reference proteome</keyword>
<feature type="domain" description="RecA family profile 1" evidence="10">
    <location>
        <begin position="52"/>
        <end position="211"/>
    </location>
</feature>
<keyword evidence="7 9" id="KW-0227">DNA damage</keyword>
<feature type="domain" description="RecA family profile 2" evidence="11">
    <location>
        <begin position="216"/>
        <end position="289"/>
    </location>
</feature>
<proteinExistence type="inferred from homology"/>
<feature type="binding site" evidence="7">
    <location>
        <begin position="82"/>
        <end position="89"/>
    </location>
    <ligand>
        <name>ATP</name>
        <dbReference type="ChEBI" id="CHEBI:30616"/>
    </ligand>
</feature>
<dbReference type="PROSITE" id="PS50162">
    <property type="entry name" value="RECA_2"/>
    <property type="match status" value="1"/>
</dbReference>
<dbReference type="KEGG" id="mchc:CK556_01150"/>
<sequence>MEPIKNTKGVAANMNNKNDVWKSEALAEALKTIEKNYGKEALIVYNDQENLNHDVISSGSFLIDHAIGIGGYPKGRIIEIFGPESSGKTTLALHAIAEAQKSSGIAAFIDAEHSLDLNYAKKLGVDINNLLVSQPSCGEEALDILETLVKSNSISIVVIDSVAALVPKTELEGEMSDQSIGLQARMMSKALRKLNGAISKSKTTVIFINQLREKIGVMFGNPETTTGGRALKFFSTIRIEVRKGESIIDNGVTIANKVKVKVVKNKVAPPFKQALITIAYDKGIERITEIIELATLYNVLEKSGVWYSYKKEKIGQGKSAVKEWMLNNIDKSIELEKELQEFIKNS</sequence>
<dbReference type="HAMAP" id="MF_00268">
    <property type="entry name" value="RecA"/>
    <property type="match status" value="1"/>
</dbReference>
<dbReference type="PROSITE" id="PS00321">
    <property type="entry name" value="RECA_1"/>
    <property type="match status" value="1"/>
</dbReference>
<accession>A0A249SMX8</accession>
<dbReference type="Proteomes" id="UP000232229">
    <property type="component" value="Chromosome"/>
</dbReference>
<keyword evidence="7 8" id="KW-0234">DNA repair</keyword>
<dbReference type="PRINTS" id="PR00142">
    <property type="entry name" value="RECA"/>
</dbReference>
<dbReference type="GO" id="GO:0003684">
    <property type="term" value="F:damaged DNA binding"/>
    <property type="evidence" value="ECO:0007669"/>
    <property type="project" value="UniProtKB-UniRule"/>
</dbReference>
<dbReference type="InterPro" id="IPR020584">
    <property type="entry name" value="DNA_recomb/repair_RecA_CS"/>
</dbReference>
<dbReference type="PANTHER" id="PTHR45900:SF1">
    <property type="entry name" value="MITOCHONDRIAL DNA REPAIR PROTEIN RECA HOMOLOG-RELATED"/>
    <property type="match status" value="1"/>
</dbReference>
<evidence type="ECO:0000256" key="9">
    <source>
        <dbReference type="RuleBase" id="RU004527"/>
    </source>
</evidence>
<dbReference type="InterPro" id="IPR013765">
    <property type="entry name" value="DNA_recomb/repair_RecA"/>
</dbReference>
<evidence type="ECO:0000256" key="8">
    <source>
        <dbReference type="RuleBase" id="RU000526"/>
    </source>
</evidence>
<comment type="subcellular location">
    <subcellularLocation>
        <location evidence="7">Cytoplasm</location>
    </subcellularLocation>
</comment>
<dbReference type="STRING" id="1336232.GCA_000518825_00063"/>
<dbReference type="NCBIfam" id="TIGR02012">
    <property type="entry name" value="tigrfam_recA"/>
    <property type="match status" value="1"/>
</dbReference>
<keyword evidence="6 7" id="KW-0233">DNA recombination</keyword>
<evidence type="ECO:0000259" key="10">
    <source>
        <dbReference type="PROSITE" id="PS50162"/>
    </source>
</evidence>
<dbReference type="InterPro" id="IPR020587">
    <property type="entry name" value="RecA_monomer-monomer_interface"/>
</dbReference>
<dbReference type="InterPro" id="IPR049428">
    <property type="entry name" value="RecA-like_N"/>
</dbReference>
<dbReference type="GO" id="GO:0140664">
    <property type="term" value="F:ATP-dependent DNA damage sensor activity"/>
    <property type="evidence" value="ECO:0007669"/>
    <property type="project" value="InterPro"/>
</dbReference>
<evidence type="ECO:0000313" key="13">
    <source>
        <dbReference type="Proteomes" id="UP000232229"/>
    </source>
</evidence>
<gene>
    <name evidence="7 12" type="primary">recA</name>
    <name evidence="12" type="ORF">CK556_01150</name>
</gene>
<dbReference type="SMART" id="SM00382">
    <property type="entry name" value="AAA"/>
    <property type="match status" value="1"/>
</dbReference>
<protein>
    <recommendedName>
        <fullName evidence="2 7">Protein RecA</fullName>
    </recommendedName>
    <alternativeName>
        <fullName evidence="7 8">Recombinase A</fullName>
    </alternativeName>
</protein>
<keyword evidence="5 7" id="KW-0238">DNA-binding</keyword>
<dbReference type="PANTHER" id="PTHR45900">
    <property type="entry name" value="RECA"/>
    <property type="match status" value="1"/>
</dbReference>
<dbReference type="InterPro" id="IPR020588">
    <property type="entry name" value="RecA_ATP-bd"/>
</dbReference>
<comment type="similarity">
    <text evidence="1 7 9">Belongs to the RecA family.</text>
</comment>
<evidence type="ECO:0000259" key="11">
    <source>
        <dbReference type="PROSITE" id="PS50163"/>
    </source>
</evidence>
<dbReference type="Pfam" id="PF00154">
    <property type="entry name" value="RecA_N"/>
    <property type="match status" value="1"/>
</dbReference>
<keyword evidence="3 7" id="KW-0547">Nucleotide-binding</keyword>
<comment type="function">
    <text evidence="7">Can catalyze the hydrolysis of ATP in the presence of single-stranded DNA, the ATP-dependent uptake of single-stranded DNA by duplex DNA, and the ATP-dependent hybridization of homologous single-stranded DNAs. It interacts with LexA causing its activation and leading to its autocatalytic cleavage.</text>
</comment>
<evidence type="ECO:0000256" key="5">
    <source>
        <dbReference type="ARBA" id="ARBA00023125"/>
    </source>
</evidence>
<dbReference type="FunFam" id="3.40.50.300:FF:000087">
    <property type="entry name" value="Recombinase RecA"/>
    <property type="match status" value="1"/>
</dbReference>
<evidence type="ECO:0000256" key="7">
    <source>
        <dbReference type="HAMAP-Rule" id="MF_00268"/>
    </source>
</evidence>
<dbReference type="SUPFAM" id="SSF54752">
    <property type="entry name" value="RecA protein, C-terminal domain"/>
    <property type="match status" value="1"/>
</dbReference>
<keyword evidence="7" id="KW-0963">Cytoplasm</keyword>
<dbReference type="SUPFAM" id="SSF52540">
    <property type="entry name" value="P-loop containing nucleoside triphosphate hydrolases"/>
    <property type="match status" value="1"/>
</dbReference>
<dbReference type="GO" id="GO:0009432">
    <property type="term" value="P:SOS response"/>
    <property type="evidence" value="ECO:0007669"/>
    <property type="project" value="UniProtKB-UniRule"/>
</dbReference>
<organism evidence="12 13">
    <name type="scientific">Mesoplasma chauliocola</name>
    <dbReference type="NCBI Taxonomy" id="216427"/>
    <lineage>
        <taxon>Bacteria</taxon>
        <taxon>Bacillati</taxon>
        <taxon>Mycoplasmatota</taxon>
        <taxon>Mollicutes</taxon>
        <taxon>Entomoplasmatales</taxon>
        <taxon>Entomoplasmataceae</taxon>
        <taxon>Mesoplasma</taxon>
    </lineage>
</organism>
<dbReference type="Pfam" id="PF21096">
    <property type="entry name" value="RecA_C"/>
    <property type="match status" value="1"/>
</dbReference>
<dbReference type="Gene3D" id="3.40.50.300">
    <property type="entry name" value="P-loop containing nucleotide triphosphate hydrolases"/>
    <property type="match status" value="1"/>
</dbReference>
<dbReference type="AlphaFoldDB" id="A0A249SMX8"/>
<evidence type="ECO:0000313" key="12">
    <source>
        <dbReference type="EMBL" id="ASZ08963.1"/>
    </source>
</evidence>
<dbReference type="EMBL" id="CP023173">
    <property type="protein sequence ID" value="ASZ08963.1"/>
    <property type="molecule type" value="Genomic_DNA"/>
</dbReference>
<dbReference type="CDD" id="cd00983">
    <property type="entry name" value="RecA"/>
    <property type="match status" value="1"/>
</dbReference>
<dbReference type="RefSeq" id="WP_051412729.1">
    <property type="nucleotide sequence ID" value="NZ_CP023173.1"/>
</dbReference>
<dbReference type="GO" id="GO:0003697">
    <property type="term" value="F:single-stranded DNA binding"/>
    <property type="evidence" value="ECO:0007669"/>
    <property type="project" value="UniProtKB-UniRule"/>
</dbReference>